<keyword evidence="2" id="KW-1185">Reference proteome</keyword>
<name>A0AAW0D081_9AGAR</name>
<proteinExistence type="predicted"/>
<protein>
    <recommendedName>
        <fullName evidence="3">BTB domain-containing protein</fullName>
    </recommendedName>
</protein>
<dbReference type="InterPro" id="IPR011333">
    <property type="entry name" value="SKP1/BTB/POZ_sf"/>
</dbReference>
<gene>
    <name evidence="1" type="ORF">R3P38DRAFT_3308623</name>
</gene>
<dbReference type="Proteomes" id="UP001362999">
    <property type="component" value="Unassembled WGS sequence"/>
</dbReference>
<sequence>MSNADTPNDPRADGPSQDSAVSLRHQRYYLETITFKVEDCIFKVPRYHFEHSSDIFAQMFTFPSRTDVPCEGQTDENPVVLGGIHTAEFEALLNVLYPLNYPTLLSNEEGPNWNTKEDWISVLKLATRWNFLAARKSAIDRLRASGDIDDIELILLARQYDIADWLRAGYTNLAQRAERISEEEAQKIGWDTAYRLGHMRELGLQDRHSKQTLTSGVRHAGKFVNVVFEAEMKQAEWASARYLSTPTLWPSPNR</sequence>
<accession>A0AAW0D081</accession>
<organism evidence="1 2">
    <name type="scientific">Favolaschia claudopus</name>
    <dbReference type="NCBI Taxonomy" id="2862362"/>
    <lineage>
        <taxon>Eukaryota</taxon>
        <taxon>Fungi</taxon>
        <taxon>Dikarya</taxon>
        <taxon>Basidiomycota</taxon>
        <taxon>Agaricomycotina</taxon>
        <taxon>Agaricomycetes</taxon>
        <taxon>Agaricomycetidae</taxon>
        <taxon>Agaricales</taxon>
        <taxon>Marasmiineae</taxon>
        <taxon>Mycenaceae</taxon>
        <taxon>Favolaschia</taxon>
    </lineage>
</organism>
<evidence type="ECO:0000313" key="2">
    <source>
        <dbReference type="Proteomes" id="UP001362999"/>
    </source>
</evidence>
<dbReference type="SUPFAM" id="SSF54695">
    <property type="entry name" value="POZ domain"/>
    <property type="match status" value="1"/>
</dbReference>
<dbReference type="Gene3D" id="3.30.710.10">
    <property type="entry name" value="Potassium Channel Kv1.1, Chain A"/>
    <property type="match status" value="1"/>
</dbReference>
<dbReference type="AlphaFoldDB" id="A0AAW0D081"/>
<evidence type="ECO:0008006" key="3">
    <source>
        <dbReference type="Google" id="ProtNLM"/>
    </source>
</evidence>
<comment type="caution">
    <text evidence="1">The sequence shown here is derived from an EMBL/GenBank/DDBJ whole genome shotgun (WGS) entry which is preliminary data.</text>
</comment>
<evidence type="ECO:0000313" key="1">
    <source>
        <dbReference type="EMBL" id="KAK7044820.1"/>
    </source>
</evidence>
<reference evidence="1 2" key="1">
    <citation type="journal article" date="2024" name="J Genomics">
        <title>Draft genome sequencing and assembly of Favolaschia claudopus CIRM-BRFM 2984 isolated from oak limbs.</title>
        <authorList>
            <person name="Navarro D."/>
            <person name="Drula E."/>
            <person name="Chaduli D."/>
            <person name="Cazenave R."/>
            <person name="Ahrendt S."/>
            <person name="Wang J."/>
            <person name="Lipzen A."/>
            <person name="Daum C."/>
            <person name="Barry K."/>
            <person name="Grigoriev I.V."/>
            <person name="Favel A."/>
            <person name="Rosso M.N."/>
            <person name="Martin F."/>
        </authorList>
    </citation>
    <scope>NUCLEOTIDE SEQUENCE [LARGE SCALE GENOMIC DNA]</scope>
    <source>
        <strain evidence="1 2">CIRM-BRFM 2984</strain>
    </source>
</reference>
<dbReference type="EMBL" id="JAWWNJ010000011">
    <property type="protein sequence ID" value="KAK7044820.1"/>
    <property type="molecule type" value="Genomic_DNA"/>
</dbReference>